<organism evidence="1 2">
    <name type="scientific">Mucilaginibacter defluvii</name>
    <dbReference type="NCBI Taxonomy" id="1196019"/>
    <lineage>
        <taxon>Bacteria</taxon>
        <taxon>Pseudomonadati</taxon>
        <taxon>Bacteroidota</taxon>
        <taxon>Sphingobacteriia</taxon>
        <taxon>Sphingobacteriales</taxon>
        <taxon>Sphingobacteriaceae</taxon>
        <taxon>Mucilaginibacter</taxon>
    </lineage>
</organism>
<accession>A0ABP9FNQ1</accession>
<comment type="caution">
    <text evidence="1">The sequence shown here is derived from an EMBL/GenBank/DDBJ whole genome shotgun (WGS) entry which is preliminary data.</text>
</comment>
<keyword evidence="2" id="KW-1185">Reference proteome</keyword>
<evidence type="ECO:0000313" key="2">
    <source>
        <dbReference type="Proteomes" id="UP001501436"/>
    </source>
</evidence>
<dbReference type="EMBL" id="BAABJI010000002">
    <property type="protein sequence ID" value="GAA4910974.1"/>
    <property type="molecule type" value="Genomic_DNA"/>
</dbReference>
<evidence type="ECO:0000313" key="1">
    <source>
        <dbReference type="EMBL" id="GAA4910974.1"/>
    </source>
</evidence>
<dbReference type="Proteomes" id="UP001501436">
    <property type="component" value="Unassembled WGS sequence"/>
</dbReference>
<reference evidence="2" key="1">
    <citation type="journal article" date="2019" name="Int. J. Syst. Evol. Microbiol.">
        <title>The Global Catalogue of Microorganisms (GCM) 10K type strain sequencing project: providing services to taxonomists for standard genome sequencing and annotation.</title>
        <authorList>
            <consortium name="The Broad Institute Genomics Platform"/>
            <consortium name="The Broad Institute Genome Sequencing Center for Infectious Disease"/>
            <person name="Wu L."/>
            <person name="Ma J."/>
        </authorList>
    </citation>
    <scope>NUCLEOTIDE SEQUENCE [LARGE SCALE GENOMIC DNA]</scope>
    <source>
        <strain evidence="2">JCM 18283</strain>
    </source>
</reference>
<name>A0ABP9FNQ1_9SPHI</name>
<sequence>MADNWIITKKETLQVEFNEVRNIIDQLKKHNIPVNFSKVNILNEHPKLLFQAFISLFTGVYH</sequence>
<gene>
    <name evidence="1" type="ORF">GCM10023313_12370</name>
</gene>
<proteinExistence type="predicted"/>
<protein>
    <submittedName>
        <fullName evidence="1">Uncharacterized protein</fullName>
    </submittedName>
</protein>